<dbReference type="InterPro" id="IPR051606">
    <property type="entry name" value="Polyketide_Oxido-like"/>
</dbReference>
<sequence>MRRPLPEEIRISVTGRGNEVTYGPSRPVVPPQEAELPVLIFGAAGRTGRILVDQAVGLGHRVTAFARDLKNLPAPHARLRLMQGSVEDADAVAAAMKDQTVVLCALGPTGRKDREAIAQGTQNIVTAMREHHVRRLIYMPFHEQGNGWGPSALFEKLMGTLRARKTPEGWQHRVAVIRESPLEWVIVRPTRLTDGPAGKQYQVSIDQSKVPLRISRADVADFMLEQLRSPRFVRKSPVIGG</sequence>
<feature type="domain" description="NAD(P)-binding" evidence="1">
    <location>
        <begin position="42"/>
        <end position="230"/>
    </location>
</feature>
<dbReference type="PANTHER" id="PTHR43355">
    <property type="entry name" value="FLAVIN REDUCTASE (NADPH)"/>
    <property type="match status" value="1"/>
</dbReference>
<name>A0ABT5DC13_9BACT</name>
<dbReference type="Pfam" id="PF13460">
    <property type="entry name" value="NAD_binding_10"/>
    <property type="match status" value="1"/>
</dbReference>
<comment type="caution">
    <text evidence="2">The sequence shown here is derived from an EMBL/GenBank/DDBJ whole genome shotgun (WGS) entry which is preliminary data.</text>
</comment>
<evidence type="ECO:0000313" key="2">
    <source>
        <dbReference type="EMBL" id="MDC0711154.1"/>
    </source>
</evidence>
<evidence type="ECO:0000259" key="1">
    <source>
        <dbReference type="Pfam" id="PF13460"/>
    </source>
</evidence>
<dbReference type="Gene3D" id="3.40.50.720">
    <property type="entry name" value="NAD(P)-binding Rossmann-like Domain"/>
    <property type="match status" value="1"/>
</dbReference>
<dbReference type="EMBL" id="JAQNDM010000002">
    <property type="protein sequence ID" value="MDC0711154.1"/>
    <property type="molecule type" value="Genomic_DNA"/>
</dbReference>
<dbReference type="InterPro" id="IPR016040">
    <property type="entry name" value="NAD(P)-bd_dom"/>
</dbReference>
<dbReference type="SUPFAM" id="SSF51735">
    <property type="entry name" value="NAD(P)-binding Rossmann-fold domains"/>
    <property type="match status" value="1"/>
</dbReference>
<protein>
    <submittedName>
        <fullName evidence="2">NAD(P)H-binding protein</fullName>
    </submittedName>
</protein>
<dbReference type="InterPro" id="IPR036291">
    <property type="entry name" value="NAD(P)-bd_dom_sf"/>
</dbReference>
<reference evidence="2 3" key="1">
    <citation type="submission" date="2022-11" db="EMBL/GenBank/DDBJ databases">
        <title>Minimal conservation of predation-associated metabolite biosynthetic gene clusters underscores biosynthetic potential of Myxococcota including descriptions for ten novel species: Archangium lansinium sp. nov., Myxococcus landrumus sp. nov., Nannocystis bai.</title>
        <authorList>
            <person name="Ahearne A."/>
            <person name="Stevens C."/>
            <person name="Dowd S."/>
        </authorList>
    </citation>
    <scope>NUCLEOTIDE SEQUENCE [LARGE SCALE GENOMIC DNA]</scope>
    <source>
        <strain evidence="2 3">NCWAL01</strain>
    </source>
</reference>
<accession>A0ABT5DC13</accession>
<evidence type="ECO:0000313" key="3">
    <source>
        <dbReference type="Proteomes" id="UP001221838"/>
    </source>
</evidence>
<dbReference type="PANTHER" id="PTHR43355:SF2">
    <property type="entry name" value="FLAVIN REDUCTASE (NADPH)"/>
    <property type="match status" value="1"/>
</dbReference>
<organism evidence="2 3">
    <name type="scientific">Stigmatella ashevillensis</name>
    <dbReference type="NCBI Taxonomy" id="2995309"/>
    <lineage>
        <taxon>Bacteria</taxon>
        <taxon>Pseudomonadati</taxon>
        <taxon>Myxococcota</taxon>
        <taxon>Myxococcia</taxon>
        <taxon>Myxococcales</taxon>
        <taxon>Cystobacterineae</taxon>
        <taxon>Archangiaceae</taxon>
        <taxon>Stigmatella</taxon>
    </lineage>
</organism>
<keyword evidence="3" id="KW-1185">Reference proteome</keyword>
<dbReference type="Proteomes" id="UP001221838">
    <property type="component" value="Unassembled WGS sequence"/>
</dbReference>
<proteinExistence type="predicted"/>
<dbReference type="RefSeq" id="WP_272141114.1">
    <property type="nucleotide sequence ID" value="NZ_JAQNDM010000002.1"/>
</dbReference>
<gene>
    <name evidence="2" type="ORF">POL68_21980</name>
</gene>